<reference evidence="4" key="1">
    <citation type="journal article" date="2013" name="Science">
        <title>Comparative analysis of bat genomes provides insight into the evolution of flight and immunity.</title>
        <authorList>
            <person name="Zhang G."/>
            <person name="Cowled C."/>
            <person name="Shi Z."/>
            <person name="Huang Z."/>
            <person name="Bishop-Lilly K.A."/>
            <person name="Fang X."/>
            <person name="Wynne J.W."/>
            <person name="Xiong Z."/>
            <person name="Baker M.L."/>
            <person name="Zhao W."/>
            <person name="Tachedjian M."/>
            <person name="Zhu Y."/>
            <person name="Zhou P."/>
            <person name="Jiang X."/>
            <person name="Ng J."/>
            <person name="Yang L."/>
            <person name="Wu L."/>
            <person name="Xiao J."/>
            <person name="Feng Y."/>
            <person name="Chen Y."/>
            <person name="Sun X."/>
            <person name="Zhang Y."/>
            <person name="Marsh G.A."/>
            <person name="Crameri G."/>
            <person name="Broder C.C."/>
            <person name="Frey K.G."/>
            <person name="Wang L.F."/>
            <person name="Wang J."/>
        </authorList>
    </citation>
    <scope>NUCLEOTIDE SEQUENCE [LARGE SCALE GENOMIC DNA]</scope>
</reference>
<sequence>MRLLVSGWWLCSILALLLAQDCGRNRERPMLVRSPVPWRRGDGGRSELEAGKGLLRREPATLERCRTARGSGDTARWLPRAPAQGAPQSPGRRREPGLDSGSPGP</sequence>
<dbReference type="AlphaFoldDB" id="L5KQ53"/>
<keyword evidence="4" id="KW-1185">Reference proteome</keyword>
<keyword evidence="2" id="KW-0732">Signal</keyword>
<evidence type="ECO:0000256" key="2">
    <source>
        <dbReference type="SAM" id="SignalP"/>
    </source>
</evidence>
<proteinExistence type="predicted"/>
<feature type="chain" id="PRO_5003969349" evidence="2">
    <location>
        <begin position="20"/>
        <end position="105"/>
    </location>
</feature>
<evidence type="ECO:0000313" key="3">
    <source>
        <dbReference type="EMBL" id="ELK12813.1"/>
    </source>
</evidence>
<dbReference type="InParanoid" id="L5KQ53"/>
<gene>
    <name evidence="3" type="ORF">PAL_GLEAN10001291</name>
</gene>
<name>L5KQ53_PTEAL</name>
<feature type="signal peptide" evidence="2">
    <location>
        <begin position="1"/>
        <end position="19"/>
    </location>
</feature>
<protein>
    <submittedName>
        <fullName evidence="3">Uncharacterized protein</fullName>
    </submittedName>
</protein>
<evidence type="ECO:0000256" key="1">
    <source>
        <dbReference type="SAM" id="MobiDB-lite"/>
    </source>
</evidence>
<dbReference type="Proteomes" id="UP000010552">
    <property type="component" value="Unassembled WGS sequence"/>
</dbReference>
<accession>L5KQ53</accession>
<dbReference type="EMBL" id="KB030652">
    <property type="protein sequence ID" value="ELK12813.1"/>
    <property type="molecule type" value="Genomic_DNA"/>
</dbReference>
<feature type="region of interest" description="Disordered" evidence="1">
    <location>
        <begin position="59"/>
        <end position="105"/>
    </location>
</feature>
<evidence type="ECO:0000313" key="4">
    <source>
        <dbReference type="Proteomes" id="UP000010552"/>
    </source>
</evidence>
<organism evidence="3 4">
    <name type="scientific">Pteropus alecto</name>
    <name type="common">Black flying fox</name>
    <dbReference type="NCBI Taxonomy" id="9402"/>
    <lineage>
        <taxon>Eukaryota</taxon>
        <taxon>Metazoa</taxon>
        <taxon>Chordata</taxon>
        <taxon>Craniata</taxon>
        <taxon>Vertebrata</taxon>
        <taxon>Euteleostomi</taxon>
        <taxon>Mammalia</taxon>
        <taxon>Eutheria</taxon>
        <taxon>Laurasiatheria</taxon>
        <taxon>Chiroptera</taxon>
        <taxon>Yinpterochiroptera</taxon>
        <taxon>Pteropodoidea</taxon>
        <taxon>Pteropodidae</taxon>
        <taxon>Pteropodinae</taxon>
        <taxon>Pteropus</taxon>
    </lineage>
</organism>